<name>M3C893_SPHMS</name>
<feature type="transmembrane region" description="Helical" evidence="6">
    <location>
        <begin position="482"/>
        <end position="504"/>
    </location>
</feature>
<feature type="domain" description="Major facilitator superfamily (MFS) profile" evidence="7">
    <location>
        <begin position="78"/>
        <end position="509"/>
    </location>
</feature>
<feature type="transmembrane region" description="Helical" evidence="6">
    <location>
        <begin position="144"/>
        <end position="165"/>
    </location>
</feature>
<dbReference type="Pfam" id="PF07690">
    <property type="entry name" value="MFS_1"/>
    <property type="match status" value="1"/>
</dbReference>
<feature type="transmembrane region" description="Helical" evidence="6">
    <location>
        <begin position="203"/>
        <end position="226"/>
    </location>
</feature>
<dbReference type="GO" id="GO:0022857">
    <property type="term" value="F:transmembrane transporter activity"/>
    <property type="evidence" value="ECO:0007669"/>
    <property type="project" value="InterPro"/>
</dbReference>
<feature type="compositionally biased region" description="Basic and acidic residues" evidence="5">
    <location>
        <begin position="28"/>
        <end position="59"/>
    </location>
</feature>
<evidence type="ECO:0000259" key="7">
    <source>
        <dbReference type="PROSITE" id="PS50850"/>
    </source>
</evidence>
<dbReference type="OrthoDB" id="6770063at2759"/>
<reference evidence="8 9" key="1">
    <citation type="journal article" date="2012" name="PLoS Pathog.">
        <title>Diverse lifestyles and strategies of plant pathogenesis encoded in the genomes of eighteen Dothideomycetes fungi.</title>
        <authorList>
            <person name="Ohm R.A."/>
            <person name="Feau N."/>
            <person name="Henrissat B."/>
            <person name="Schoch C.L."/>
            <person name="Horwitz B.A."/>
            <person name="Barry K.W."/>
            <person name="Condon B.J."/>
            <person name="Copeland A.C."/>
            <person name="Dhillon B."/>
            <person name="Glaser F."/>
            <person name="Hesse C.N."/>
            <person name="Kosti I."/>
            <person name="LaButti K."/>
            <person name="Lindquist E.A."/>
            <person name="Lucas S."/>
            <person name="Salamov A.A."/>
            <person name="Bradshaw R.E."/>
            <person name="Ciuffetti L."/>
            <person name="Hamelin R.C."/>
            <person name="Kema G.H.J."/>
            <person name="Lawrence C."/>
            <person name="Scott J.A."/>
            <person name="Spatafora J.W."/>
            <person name="Turgeon B.G."/>
            <person name="de Wit P.J.G.M."/>
            <person name="Zhong S."/>
            <person name="Goodwin S.B."/>
            <person name="Grigoriev I.V."/>
        </authorList>
    </citation>
    <scope>NUCLEOTIDE SEQUENCE [LARGE SCALE GENOMIC DNA]</scope>
    <source>
        <strain evidence="8 9">SO2202</strain>
    </source>
</reference>
<evidence type="ECO:0000256" key="2">
    <source>
        <dbReference type="ARBA" id="ARBA00022692"/>
    </source>
</evidence>
<dbReference type="GO" id="GO:0005886">
    <property type="term" value="C:plasma membrane"/>
    <property type="evidence" value="ECO:0007669"/>
    <property type="project" value="TreeGrafter"/>
</dbReference>
<dbReference type="CDD" id="cd17323">
    <property type="entry name" value="MFS_Tpo1_MDR_like"/>
    <property type="match status" value="1"/>
</dbReference>
<evidence type="ECO:0000313" key="8">
    <source>
        <dbReference type="EMBL" id="EMF08115.1"/>
    </source>
</evidence>
<accession>M3C893</accession>
<dbReference type="Proteomes" id="UP000016931">
    <property type="component" value="Unassembled WGS sequence"/>
</dbReference>
<dbReference type="PROSITE" id="PS50850">
    <property type="entry name" value="MFS"/>
    <property type="match status" value="1"/>
</dbReference>
<feature type="region of interest" description="Disordered" evidence="5">
    <location>
        <begin position="1"/>
        <end position="66"/>
    </location>
</feature>
<dbReference type="STRING" id="692275.M3C893"/>
<feature type="transmembrane region" description="Helical" evidence="6">
    <location>
        <begin position="232"/>
        <end position="252"/>
    </location>
</feature>
<feature type="transmembrane region" description="Helical" evidence="6">
    <location>
        <begin position="177"/>
        <end position="196"/>
    </location>
</feature>
<evidence type="ECO:0000256" key="4">
    <source>
        <dbReference type="ARBA" id="ARBA00023136"/>
    </source>
</evidence>
<feature type="transmembrane region" description="Helical" evidence="6">
    <location>
        <begin position="307"/>
        <end position="326"/>
    </location>
</feature>
<feature type="transmembrane region" description="Helical" evidence="6">
    <location>
        <begin position="449"/>
        <end position="470"/>
    </location>
</feature>
<proteinExistence type="predicted"/>
<dbReference type="InterPro" id="IPR011701">
    <property type="entry name" value="MFS"/>
</dbReference>
<feature type="transmembrane region" description="Helical" evidence="6">
    <location>
        <begin position="76"/>
        <end position="95"/>
    </location>
</feature>
<evidence type="ECO:0000256" key="1">
    <source>
        <dbReference type="ARBA" id="ARBA00004141"/>
    </source>
</evidence>
<keyword evidence="9" id="KW-1185">Reference proteome</keyword>
<feature type="transmembrane region" description="Helical" evidence="6">
    <location>
        <begin position="115"/>
        <end position="132"/>
    </location>
</feature>
<feature type="transmembrane region" description="Helical" evidence="6">
    <location>
        <begin position="346"/>
        <end position="368"/>
    </location>
</feature>
<dbReference type="GeneID" id="27904997"/>
<feature type="transmembrane region" description="Helical" evidence="6">
    <location>
        <begin position="414"/>
        <end position="437"/>
    </location>
</feature>
<dbReference type="Gene3D" id="1.20.1250.20">
    <property type="entry name" value="MFS general substrate transporter like domains"/>
    <property type="match status" value="1"/>
</dbReference>
<protein>
    <submittedName>
        <fullName evidence="8">Membrane transporter</fullName>
    </submittedName>
</protein>
<dbReference type="eggNOG" id="KOG0255">
    <property type="taxonomic scope" value="Eukaryota"/>
</dbReference>
<evidence type="ECO:0000256" key="3">
    <source>
        <dbReference type="ARBA" id="ARBA00022989"/>
    </source>
</evidence>
<evidence type="ECO:0000256" key="5">
    <source>
        <dbReference type="SAM" id="MobiDB-lite"/>
    </source>
</evidence>
<dbReference type="AlphaFoldDB" id="M3C893"/>
<evidence type="ECO:0000256" key="6">
    <source>
        <dbReference type="SAM" id="Phobius"/>
    </source>
</evidence>
<comment type="subcellular location">
    <subcellularLocation>
        <location evidence="1">Membrane</location>
        <topology evidence="1">Multi-pass membrane protein</topology>
    </subcellularLocation>
</comment>
<keyword evidence="4 6" id="KW-0472">Membrane</keyword>
<dbReference type="EMBL" id="KB456272">
    <property type="protein sequence ID" value="EMF08115.1"/>
    <property type="molecule type" value="Genomic_DNA"/>
</dbReference>
<organism evidence="8 9">
    <name type="scientific">Sphaerulina musiva (strain SO2202)</name>
    <name type="common">Poplar stem canker fungus</name>
    <name type="synonym">Septoria musiva</name>
    <dbReference type="NCBI Taxonomy" id="692275"/>
    <lineage>
        <taxon>Eukaryota</taxon>
        <taxon>Fungi</taxon>
        <taxon>Dikarya</taxon>
        <taxon>Ascomycota</taxon>
        <taxon>Pezizomycotina</taxon>
        <taxon>Dothideomycetes</taxon>
        <taxon>Dothideomycetidae</taxon>
        <taxon>Mycosphaerellales</taxon>
        <taxon>Mycosphaerellaceae</taxon>
        <taxon>Sphaerulina</taxon>
    </lineage>
</organism>
<keyword evidence="2 6" id="KW-0812">Transmembrane</keyword>
<dbReference type="InterPro" id="IPR020846">
    <property type="entry name" value="MFS_dom"/>
</dbReference>
<dbReference type="SUPFAM" id="SSF103473">
    <property type="entry name" value="MFS general substrate transporter"/>
    <property type="match status" value="1"/>
</dbReference>
<gene>
    <name evidence="8" type="ORF">SEPMUDRAFT_159633</name>
</gene>
<dbReference type="OMA" id="SMYSLYA"/>
<feature type="transmembrane region" description="Helical" evidence="6">
    <location>
        <begin position="389"/>
        <end position="408"/>
    </location>
</feature>
<evidence type="ECO:0000313" key="9">
    <source>
        <dbReference type="Proteomes" id="UP000016931"/>
    </source>
</evidence>
<dbReference type="PANTHER" id="PTHR23502">
    <property type="entry name" value="MAJOR FACILITATOR SUPERFAMILY"/>
    <property type="match status" value="1"/>
</dbReference>
<sequence>MDLQTGVEHDDAFTTTTTTTKYRIKMPARTDERQPLLRDDEQSRDQPNQDHSREQKVEFDETDSENPRQWPLFTKYAVVLQITMTAFFLPMASSVFAPASDVLADEFGVSKQRALLNQTGFVCMLGIGPLFLAPMSETFGRRIIYITCLVIFTLLQIPCALSPNLATFVTFRTLSGFFGSVGVGNGGGSIADMFAVNERAKVLGFYMIAPLLAPSVGPAIGGALVHVTSWRALAWLMFILGCTTTLVSYFFLYETRATTILQQRKAQLEEKHPDTSWYVEGVNPQSIPAKIAGNSTRAVKILATQPIVLIMSVYQALIFSTMYSLYASFGTIWADPPYRFDKRQVGLAYLAPALGFIITAFGIIIPFIDKVYDQLARRYNNDGTPEYRLPLANIGAVLLPISLFWFGWSVEEGLHWAVPLTAMIFFGASQASIFNAVQTYYTEAYENNAASALAAGSFLRSQVGGVIPLFVGTLFQTVGYGWGMSVFGFIALALMPAPLLFFWVGARLRERFPFQG</sequence>
<dbReference type="HOGENOM" id="CLU_008455_1_2_1"/>
<dbReference type="InterPro" id="IPR036259">
    <property type="entry name" value="MFS_trans_sf"/>
</dbReference>
<keyword evidence="3 6" id="KW-1133">Transmembrane helix</keyword>
<dbReference type="RefSeq" id="XP_016756236.1">
    <property type="nucleotide sequence ID" value="XM_016907860.1"/>
</dbReference>
<dbReference type="PANTHER" id="PTHR23502:SF171">
    <property type="entry name" value="MAJOR FACILITATOR SUPERFAMILY (MFS) PROFILE DOMAIN-CONTAINING PROTEIN"/>
    <property type="match status" value="1"/>
</dbReference>